<dbReference type="AlphaFoldDB" id="A0A0N1JRH9"/>
<dbReference type="EMBL" id="LAQT01000037">
    <property type="protein sequence ID" value="KPC49388.1"/>
    <property type="molecule type" value="Genomic_DNA"/>
</dbReference>
<dbReference type="PROSITE" id="PS51257">
    <property type="entry name" value="PROKAR_LIPOPROTEIN"/>
    <property type="match status" value="1"/>
</dbReference>
<dbReference type="Proteomes" id="UP000037939">
    <property type="component" value="Unassembled WGS sequence"/>
</dbReference>
<dbReference type="Gene3D" id="3.40.50.10610">
    <property type="entry name" value="ABC-type transport auxiliary lipoprotein component"/>
    <property type="match status" value="1"/>
</dbReference>
<comment type="caution">
    <text evidence="2">The sequence shown here is derived from an EMBL/GenBank/DDBJ whole genome shotgun (WGS) entry which is preliminary data.</text>
</comment>
<dbReference type="InterPro" id="IPR008517">
    <property type="entry name" value="GNA1162-like"/>
</dbReference>
<dbReference type="Pfam" id="PF05643">
    <property type="entry name" value="GNA1162-like"/>
    <property type="match status" value="1"/>
</dbReference>
<dbReference type="STRING" id="857265.WG78_20875"/>
<organism evidence="2 3">
    <name type="scientific">Amantichitinum ursilacus</name>
    <dbReference type="NCBI Taxonomy" id="857265"/>
    <lineage>
        <taxon>Bacteria</taxon>
        <taxon>Pseudomonadati</taxon>
        <taxon>Pseudomonadota</taxon>
        <taxon>Betaproteobacteria</taxon>
        <taxon>Neisseriales</taxon>
        <taxon>Chitinibacteraceae</taxon>
        <taxon>Amantichitinum</taxon>
    </lineage>
</organism>
<keyword evidence="3" id="KW-1185">Reference proteome</keyword>
<evidence type="ECO:0000256" key="1">
    <source>
        <dbReference type="SAM" id="SignalP"/>
    </source>
</evidence>
<feature type="chain" id="PRO_5005875077" evidence="1">
    <location>
        <begin position="24"/>
        <end position="222"/>
    </location>
</feature>
<keyword evidence="2" id="KW-0449">Lipoprotein</keyword>
<dbReference type="PATRIC" id="fig|857265.3.peg.4275"/>
<sequence length="222" mass="23857">MRFSSIKALAAAAVLAMLATGCAKPTQSYDYTAFKRSKPASILVLPPVNKSPDVNATYGMLAQMTRPLAEAGYYVVPVALVDETFKRNGVVNPDEMQSIGIDKLRQTYGADAALYVEVEKYGSSYYVIGSEVTVVASARLVDLRNGDVLWTHRASASSAEQNNNSGGGLIGMLVTAAVKQVMNTLSDRTFDYAGVASNRLVAQGQPDGMLYGPRSPRYVKEQ</sequence>
<evidence type="ECO:0000313" key="2">
    <source>
        <dbReference type="EMBL" id="KPC49388.1"/>
    </source>
</evidence>
<protein>
    <submittedName>
        <fullName evidence="2">Putative lipoprotein</fullName>
    </submittedName>
</protein>
<name>A0A0N1JRH9_9NEIS</name>
<gene>
    <name evidence="2" type="ORF">WG78_20875</name>
</gene>
<feature type="signal peptide" evidence="1">
    <location>
        <begin position="1"/>
        <end position="23"/>
    </location>
</feature>
<reference evidence="2 3" key="1">
    <citation type="submission" date="2015-07" db="EMBL/GenBank/DDBJ databases">
        <title>Draft genome sequence of the Amantichitinum ursilacus IGB-41, a new chitin-degrading bacterium.</title>
        <authorList>
            <person name="Kirstahler P."/>
            <person name="Guenther M."/>
            <person name="Grumaz C."/>
            <person name="Rupp S."/>
            <person name="Zibek S."/>
            <person name="Sohn K."/>
        </authorList>
    </citation>
    <scope>NUCLEOTIDE SEQUENCE [LARGE SCALE GENOMIC DNA]</scope>
    <source>
        <strain evidence="2 3">IGB-41</strain>
    </source>
</reference>
<keyword evidence="1" id="KW-0732">Signal</keyword>
<evidence type="ECO:0000313" key="3">
    <source>
        <dbReference type="Proteomes" id="UP000037939"/>
    </source>
</evidence>
<accession>A0A0N1JRH9</accession>
<proteinExistence type="predicted"/>